<keyword evidence="1" id="KW-1133">Transmembrane helix</keyword>
<dbReference type="Proteomes" id="UP000193247">
    <property type="component" value="Unassembled WGS sequence"/>
</dbReference>
<feature type="transmembrane region" description="Helical" evidence="1">
    <location>
        <begin position="120"/>
        <end position="146"/>
    </location>
</feature>
<evidence type="ECO:0000313" key="2">
    <source>
        <dbReference type="EMBL" id="OSC32908.1"/>
    </source>
</evidence>
<organism evidence="2 3">
    <name type="scientific">Mycobacterium decipiens</name>
    <dbReference type="NCBI Taxonomy" id="1430326"/>
    <lineage>
        <taxon>Bacteria</taxon>
        <taxon>Bacillati</taxon>
        <taxon>Actinomycetota</taxon>
        <taxon>Actinomycetes</taxon>
        <taxon>Mycobacteriales</taxon>
        <taxon>Mycobacteriaceae</taxon>
        <taxon>Mycobacterium</taxon>
    </lineage>
</organism>
<dbReference type="AlphaFoldDB" id="A0A1X2LG00"/>
<sequence length="147" mass="15531">MIVKPGANEVSNALAAATYIPFPWQAIMQLLTDQLVMLGLIGKYLLMAIKLSFEALKDMVLSLLSLQFGLFIEALEAFVTVQTAIAMLLFLGLPIALIAFPVFVAFEVVLWISFNVLEWIVGGGALLTGPLLGALGAAVVPGVAGLA</sequence>
<comment type="caution">
    <text evidence="2">The sequence shown here is derived from an EMBL/GenBank/DDBJ whole genome shotgun (WGS) entry which is preliminary data.</text>
</comment>
<feature type="non-terminal residue" evidence="2">
    <location>
        <position position="147"/>
    </location>
</feature>
<protein>
    <recommendedName>
        <fullName evidence="4">PPE family protein</fullName>
    </recommendedName>
</protein>
<proteinExistence type="predicted"/>
<accession>A0A1X2LG00</accession>
<keyword evidence="3" id="KW-1185">Reference proteome</keyword>
<feature type="transmembrane region" description="Helical" evidence="1">
    <location>
        <begin position="88"/>
        <end position="114"/>
    </location>
</feature>
<evidence type="ECO:0000256" key="1">
    <source>
        <dbReference type="SAM" id="Phobius"/>
    </source>
</evidence>
<reference evidence="2 3" key="1">
    <citation type="submission" date="2017-04" db="EMBL/GenBank/DDBJ databases">
        <title>The new phylogeny of genus Mycobacterium.</title>
        <authorList>
            <person name="Tortoli E."/>
            <person name="Trovato A."/>
            <person name="Cirillo D.M."/>
        </authorList>
    </citation>
    <scope>NUCLEOTIDE SEQUENCE [LARGE SCALE GENOMIC DNA]</scope>
    <source>
        <strain evidence="2 3">TBL 1200985</strain>
    </source>
</reference>
<dbReference type="EMBL" id="NCXP01000119">
    <property type="protein sequence ID" value="OSC32908.1"/>
    <property type="molecule type" value="Genomic_DNA"/>
</dbReference>
<keyword evidence="1" id="KW-0472">Membrane</keyword>
<evidence type="ECO:0000313" key="3">
    <source>
        <dbReference type="Proteomes" id="UP000193247"/>
    </source>
</evidence>
<feature type="transmembrane region" description="Helical" evidence="1">
    <location>
        <begin position="59"/>
        <end position="81"/>
    </location>
</feature>
<gene>
    <name evidence="2" type="ORF">B8W66_23770</name>
</gene>
<keyword evidence="1" id="KW-0812">Transmembrane</keyword>
<name>A0A1X2LG00_9MYCO</name>
<evidence type="ECO:0008006" key="4">
    <source>
        <dbReference type="Google" id="ProtNLM"/>
    </source>
</evidence>